<evidence type="ECO:0000259" key="6">
    <source>
        <dbReference type="SMART" id="SM00082"/>
    </source>
</evidence>
<evidence type="ECO:0000313" key="8">
    <source>
        <dbReference type="Proteomes" id="UP000265180"/>
    </source>
</evidence>
<dbReference type="PANTHER" id="PTHR24366:SF158">
    <property type="entry name" value="PLATELET GLYCOPROTEIN IB ALPHA CHAIN-LIKE-RELATED"/>
    <property type="match status" value="1"/>
</dbReference>
<keyword evidence="3" id="KW-0677">Repeat</keyword>
<evidence type="ECO:0000256" key="4">
    <source>
        <dbReference type="SAM" id="MobiDB-lite"/>
    </source>
</evidence>
<dbReference type="Ensembl" id="ENSORLT00020012501.1">
    <property type="protein sequence ID" value="ENSORLP00020022258.1"/>
    <property type="gene ID" value="ENSORLG00020002469.1"/>
</dbReference>
<feature type="region of interest" description="Disordered" evidence="4">
    <location>
        <begin position="405"/>
        <end position="482"/>
    </location>
</feature>
<dbReference type="PROSITE" id="PS51450">
    <property type="entry name" value="LRR"/>
    <property type="match status" value="1"/>
</dbReference>
<reference evidence="7 8" key="2">
    <citation type="submission" date="2017-04" db="EMBL/GenBank/DDBJ databases">
        <title>CpG methylation of centromeres and impact of large insertions on vertebrate speciation.</title>
        <authorList>
            <person name="Ichikawa K."/>
            <person name="Yoshimura J."/>
            <person name="Morishita S."/>
        </authorList>
    </citation>
    <scope>NUCLEOTIDE SEQUENCE</scope>
    <source>
        <strain evidence="7 8">HNI</strain>
    </source>
</reference>
<keyword evidence="5" id="KW-1133">Transmembrane helix</keyword>
<dbReference type="Proteomes" id="UP000265180">
    <property type="component" value="Chromosome 18"/>
</dbReference>
<proteinExistence type="predicted"/>
<dbReference type="SMART" id="SM00364">
    <property type="entry name" value="LRR_BAC"/>
    <property type="match status" value="3"/>
</dbReference>
<keyword evidence="5" id="KW-0472">Membrane</keyword>
<dbReference type="InterPro" id="IPR003591">
    <property type="entry name" value="Leu-rich_rpt_typical-subtyp"/>
</dbReference>
<keyword evidence="2" id="KW-0732">Signal</keyword>
<evidence type="ECO:0000256" key="1">
    <source>
        <dbReference type="ARBA" id="ARBA00022614"/>
    </source>
</evidence>
<evidence type="ECO:0000256" key="5">
    <source>
        <dbReference type="SAM" id="Phobius"/>
    </source>
</evidence>
<dbReference type="InterPro" id="IPR032675">
    <property type="entry name" value="LRR_dom_sf"/>
</dbReference>
<keyword evidence="1" id="KW-0433">Leucine-rich repeat</keyword>
<reference evidence="7" key="4">
    <citation type="submission" date="2025-09" db="UniProtKB">
        <authorList>
            <consortium name="Ensembl"/>
        </authorList>
    </citation>
    <scope>IDENTIFICATION</scope>
    <source>
        <strain evidence="7">HNI</strain>
    </source>
</reference>
<organism evidence="7 8">
    <name type="scientific">Oryzias latipes</name>
    <name type="common">Japanese rice fish</name>
    <name type="synonym">Japanese killifish</name>
    <dbReference type="NCBI Taxonomy" id="8090"/>
    <lineage>
        <taxon>Eukaryota</taxon>
        <taxon>Metazoa</taxon>
        <taxon>Chordata</taxon>
        <taxon>Craniata</taxon>
        <taxon>Vertebrata</taxon>
        <taxon>Euteleostomi</taxon>
        <taxon>Actinopterygii</taxon>
        <taxon>Neopterygii</taxon>
        <taxon>Teleostei</taxon>
        <taxon>Neoteleostei</taxon>
        <taxon>Acanthomorphata</taxon>
        <taxon>Ovalentaria</taxon>
        <taxon>Atherinomorphae</taxon>
        <taxon>Beloniformes</taxon>
        <taxon>Adrianichthyidae</taxon>
        <taxon>Oryziinae</taxon>
        <taxon>Oryzias</taxon>
    </lineage>
</organism>
<evidence type="ECO:0000256" key="2">
    <source>
        <dbReference type="ARBA" id="ARBA00022729"/>
    </source>
</evidence>
<feature type="domain" description="LRRCT" evidence="6">
    <location>
        <begin position="267"/>
        <end position="327"/>
    </location>
</feature>
<dbReference type="SMART" id="SM00082">
    <property type="entry name" value="LRRCT"/>
    <property type="match status" value="1"/>
</dbReference>
<dbReference type="SMART" id="SM00369">
    <property type="entry name" value="LRR_TYP"/>
    <property type="match status" value="4"/>
</dbReference>
<feature type="compositionally biased region" description="Low complexity" evidence="4">
    <location>
        <begin position="111"/>
        <end position="131"/>
    </location>
</feature>
<evidence type="ECO:0000256" key="3">
    <source>
        <dbReference type="ARBA" id="ARBA00022737"/>
    </source>
</evidence>
<keyword evidence="5" id="KW-0812">Transmembrane</keyword>
<dbReference type="Pfam" id="PF13855">
    <property type="entry name" value="LRR_8"/>
    <property type="match status" value="1"/>
</dbReference>
<dbReference type="AlphaFoldDB" id="A0A3P9LNS6"/>
<feature type="transmembrane region" description="Helical" evidence="5">
    <location>
        <begin position="506"/>
        <end position="536"/>
    </location>
</feature>
<evidence type="ECO:0000313" key="7">
    <source>
        <dbReference type="Ensembl" id="ENSORLP00020022258.1"/>
    </source>
</evidence>
<reference evidence="7" key="3">
    <citation type="submission" date="2025-08" db="UniProtKB">
        <authorList>
            <consortium name="Ensembl"/>
        </authorList>
    </citation>
    <scope>IDENTIFICATION</scope>
    <source>
        <strain evidence="7">HNI</strain>
    </source>
</reference>
<name>A0A3P9LNS6_ORYLA</name>
<protein>
    <recommendedName>
        <fullName evidence="6">LRRCT domain-containing protein</fullName>
    </recommendedName>
</protein>
<dbReference type="Gene3D" id="3.80.10.10">
    <property type="entry name" value="Ribonuclease Inhibitor"/>
    <property type="match status" value="1"/>
</dbReference>
<dbReference type="PANTHER" id="PTHR24366">
    <property type="entry name" value="IG(IMMUNOGLOBULIN) AND LRR(LEUCINE RICH REPEAT) DOMAINS"/>
    <property type="match status" value="1"/>
</dbReference>
<sequence length="725" mass="79344">MPPCSGNLTPELQWAGHQVSGEASRVWSVSGFHVEEERCVPEQEVCCYLEPAELRKSQQPEPHDKRFLFHGERLSDRWTPPPPSSNCSPSSVLRFCCFQPTGSPPCPGPPSGSSQTSMRSTSRTTRCPPSRQNTDKVLIQSHANVVLQVPEVTRTTTEVLPTLGVLRLGSNRLTALPDGSFTACPALMELYLENNSIASLSDGSFSGLNKLEILDLTSNQISVLPALMMRPLVAIETLYLEVNQIQVVPDDWFSPTEEVLYLYLSANPWLCSCSLGYLRRYMNKYKQNFNVRDGRDIKSTPDSVVCHSPERHRFQPLISIEESDLCPAEPVHRGDFLLVVTEGVPPITATTPPPHSAPPSPAETTVWPTAPPLQVVTWIWFYNFTRFHVWSHFSESVRTGEVLQVTPGGTVTPPEVQTWSRNPTTPTFTTPTSTTPTITTPTSRSPTITTPTSRSPTSRSSTTRTSTVPAPPFRTTAAAPIGAAPGAGRRGGVSVRLASAAAAGVFCVWLFAGCLLLCTVSVACTLLTVVKMVMWYRGVYTPLTAARRGGHEERVLLRQIGIMGGAGGVGGVRALYRSVLFIHRDAPEGGASCDQMEGGAIGGVGGEEAGLYRKTLFRLLSKEEEVQGWREVMEECRMPPQEGGGRVGEPREGGGASRKRYSVILREEREGCRGGREELDWVVGGWEVNRGRAEEGEGLRSSWGDWLVNYLPSMPWEVTTPPQTK</sequence>
<reference key="1">
    <citation type="journal article" date="2007" name="Nature">
        <title>The medaka draft genome and insights into vertebrate genome evolution.</title>
        <authorList>
            <person name="Kasahara M."/>
            <person name="Naruse K."/>
            <person name="Sasaki S."/>
            <person name="Nakatani Y."/>
            <person name="Qu W."/>
            <person name="Ahsan B."/>
            <person name="Yamada T."/>
            <person name="Nagayasu Y."/>
            <person name="Doi K."/>
            <person name="Kasai Y."/>
            <person name="Jindo T."/>
            <person name="Kobayashi D."/>
            <person name="Shimada A."/>
            <person name="Toyoda A."/>
            <person name="Kuroki Y."/>
            <person name="Fujiyama A."/>
            <person name="Sasaki T."/>
            <person name="Shimizu A."/>
            <person name="Asakawa S."/>
            <person name="Shimizu N."/>
            <person name="Hashimoto S."/>
            <person name="Yang J."/>
            <person name="Lee Y."/>
            <person name="Matsushima K."/>
            <person name="Sugano S."/>
            <person name="Sakaizumi M."/>
            <person name="Narita T."/>
            <person name="Ohishi K."/>
            <person name="Haga S."/>
            <person name="Ohta F."/>
            <person name="Nomoto H."/>
            <person name="Nogata K."/>
            <person name="Morishita T."/>
            <person name="Endo T."/>
            <person name="Shin-I T."/>
            <person name="Takeda H."/>
            <person name="Morishita S."/>
            <person name="Kohara Y."/>
        </authorList>
    </citation>
    <scope>NUCLEOTIDE SEQUENCE [LARGE SCALE GENOMIC DNA]</scope>
    <source>
        <strain>Hd-rR</strain>
    </source>
</reference>
<feature type="compositionally biased region" description="Low complexity" evidence="4">
    <location>
        <begin position="423"/>
        <end position="482"/>
    </location>
</feature>
<accession>A0A3P9LNS6</accession>
<dbReference type="SUPFAM" id="SSF52058">
    <property type="entry name" value="L domain-like"/>
    <property type="match status" value="1"/>
</dbReference>
<dbReference type="InterPro" id="IPR001611">
    <property type="entry name" value="Leu-rich_rpt"/>
</dbReference>
<dbReference type="InterPro" id="IPR000483">
    <property type="entry name" value="Cys-rich_flank_reg_C"/>
</dbReference>
<feature type="region of interest" description="Disordered" evidence="4">
    <location>
        <begin position="106"/>
        <end position="132"/>
    </location>
</feature>